<dbReference type="PANTHER" id="PTHR42791">
    <property type="entry name" value="GNAT FAMILY ACETYLTRANSFERASE"/>
    <property type="match status" value="1"/>
</dbReference>
<dbReference type="InterPro" id="IPR000182">
    <property type="entry name" value="GNAT_dom"/>
</dbReference>
<feature type="domain" description="N-acetyltransferase" evidence="1">
    <location>
        <begin position="64"/>
        <end position="203"/>
    </location>
</feature>
<dbReference type="Proteomes" id="UP000325787">
    <property type="component" value="Chromosome"/>
</dbReference>
<evidence type="ECO:0000259" key="1">
    <source>
        <dbReference type="PROSITE" id="PS51186"/>
    </source>
</evidence>
<evidence type="ECO:0000313" key="2">
    <source>
        <dbReference type="EMBL" id="QFZ19832.1"/>
    </source>
</evidence>
<dbReference type="CDD" id="cd04301">
    <property type="entry name" value="NAT_SF"/>
    <property type="match status" value="1"/>
</dbReference>
<dbReference type="KEGG" id="ssyi:EKG83_22525"/>
<reference evidence="3" key="1">
    <citation type="journal article" date="2021" name="Curr. Microbiol.">
        <title>Complete genome of nocamycin-producing strain Saccharothrix syringae NRRL B-16468 reveals the biosynthetic potential for secondary metabolites.</title>
        <authorList>
            <person name="Mo X."/>
            <person name="Yang S."/>
        </authorList>
    </citation>
    <scope>NUCLEOTIDE SEQUENCE [LARGE SCALE GENOMIC DNA]</scope>
    <source>
        <strain evidence="3">ATCC 51364 / DSM 43886 / JCM 6844 / KCTC 9398 / NBRC 14523 / NRRL B-16468 / INA 2240</strain>
    </source>
</reference>
<organism evidence="2 3">
    <name type="scientific">Saccharothrix syringae</name>
    <name type="common">Nocardiopsis syringae</name>
    <dbReference type="NCBI Taxonomy" id="103733"/>
    <lineage>
        <taxon>Bacteria</taxon>
        <taxon>Bacillati</taxon>
        <taxon>Actinomycetota</taxon>
        <taxon>Actinomycetes</taxon>
        <taxon>Pseudonocardiales</taxon>
        <taxon>Pseudonocardiaceae</taxon>
        <taxon>Saccharothrix</taxon>
    </lineage>
</organism>
<name>A0A5Q0H2B4_SACSY</name>
<dbReference type="AlphaFoldDB" id="A0A5Q0H2B4"/>
<gene>
    <name evidence="2" type="ORF">EKG83_22525</name>
</gene>
<keyword evidence="2" id="KW-0808">Transferase</keyword>
<dbReference type="Gene3D" id="3.40.630.30">
    <property type="match status" value="1"/>
</dbReference>
<keyword evidence="3" id="KW-1185">Reference proteome</keyword>
<dbReference type="GO" id="GO:0016747">
    <property type="term" value="F:acyltransferase activity, transferring groups other than amino-acyl groups"/>
    <property type="evidence" value="ECO:0007669"/>
    <property type="project" value="InterPro"/>
</dbReference>
<dbReference type="PANTHER" id="PTHR42791:SF1">
    <property type="entry name" value="N-ACETYLTRANSFERASE DOMAIN-CONTAINING PROTEIN"/>
    <property type="match status" value="1"/>
</dbReference>
<protein>
    <submittedName>
        <fullName evidence="2">GNAT family N-acetyltransferase</fullName>
    </submittedName>
</protein>
<dbReference type="InterPro" id="IPR016181">
    <property type="entry name" value="Acyl_CoA_acyltransferase"/>
</dbReference>
<dbReference type="EMBL" id="CP034550">
    <property type="protein sequence ID" value="QFZ19832.1"/>
    <property type="molecule type" value="Genomic_DNA"/>
</dbReference>
<dbReference type="SUPFAM" id="SSF55729">
    <property type="entry name" value="Acyl-CoA N-acyltransferases (Nat)"/>
    <property type="match status" value="1"/>
</dbReference>
<sequence>MTDQYAVVVNLGTMYDTPRPVGGPDRRAVLEVLTGAFMADPVVSWLFPDEDERRRLQPRFYESLLAHPAAEAYLVGGQDGASVWLSPAAGEPPHGEPGEDPREVFGGNAARLLTLGRLLAHRHPRDEAHLYLACMGVAPARQGSGIGSALLRDRLDRAEGLGVYLEAGSPRSRALYARHGFTDLGEPVDLPGGPRLWPMWRAPLTPNPTEQENTR</sequence>
<proteinExistence type="predicted"/>
<dbReference type="Pfam" id="PF00583">
    <property type="entry name" value="Acetyltransf_1"/>
    <property type="match status" value="1"/>
</dbReference>
<accession>A0A5Q0H2B4</accession>
<dbReference type="OrthoDB" id="7057833at2"/>
<dbReference type="InterPro" id="IPR052523">
    <property type="entry name" value="Trichothecene_AcTrans"/>
</dbReference>
<evidence type="ECO:0000313" key="3">
    <source>
        <dbReference type="Proteomes" id="UP000325787"/>
    </source>
</evidence>
<dbReference type="PROSITE" id="PS51186">
    <property type="entry name" value="GNAT"/>
    <property type="match status" value="1"/>
</dbReference>